<comment type="caution">
    <text evidence="1">The sequence shown here is derived from an EMBL/GenBank/DDBJ whole genome shotgun (WGS) entry which is preliminary data.</text>
</comment>
<keyword evidence="2" id="KW-1185">Reference proteome</keyword>
<evidence type="ECO:0000313" key="1">
    <source>
        <dbReference type="EMBL" id="PUE55741.1"/>
    </source>
</evidence>
<evidence type="ECO:0008006" key="3">
    <source>
        <dbReference type="Google" id="ProtNLM"/>
    </source>
</evidence>
<protein>
    <recommendedName>
        <fullName evidence="3">Fibrinogen C-terminal domain-containing protein</fullName>
    </recommendedName>
</protein>
<proteinExistence type="predicted"/>
<sequence length="311" mass="33393">MQNFTDIPSSRTLSDSLIEILNNDKTAISCNSGTTFPTTNQQVGMLCYRTDQLKLYQLIGTNPDNWRFIMDLTSGIDAQFAAKLNAAAYTAADVLAKLLTVDGAGSGIDADLLDGQHASAFASASHNHNSAYLGISAKATDADRLDGYDASAFVRSVNGGGPDANGNATVNIDLSGRVARTGDSMSGRLTLPSQTVQSTSPTIDFYDTDQGSTRYLHVNSNLMGFLKTDGNWDMYMNNGGSMWTANYGWLHDYFFKQVANCGGTGYAINCYGSGNITSRHDYELIDEGGQLRLRTVNVLANCNCNCNCCGC</sequence>
<name>A0A315EEL4_9BURK</name>
<reference evidence="1 2" key="1">
    <citation type="submission" date="2017-04" db="EMBL/GenBank/DDBJ databases">
        <title>Unexpected and diverse lifestyles within the genus Limnohabitans.</title>
        <authorList>
            <person name="Kasalicky V."/>
            <person name="Mehrshad M."/>
            <person name="Andrei S.-A."/>
            <person name="Salcher M."/>
            <person name="Kratochvilova H."/>
            <person name="Simek K."/>
            <person name="Ghai R."/>
        </authorList>
    </citation>
    <scope>NUCLEOTIDE SEQUENCE [LARGE SCALE GENOMIC DNA]</scope>
    <source>
        <strain evidence="1 2">II-B4</strain>
    </source>
</reference>
<dbReference type="OrthoDB" id="1625600at2"/>
<gene>
    <name evidence="1" type="ORF">B9Z37_04170</name>
</gene>
<organism evidence="1 2">
    <name type="scientific">Limnohabitans parvus II-B4</name>
    <dbReference type="NCBI Taxonomy" id="1293052"/>
    <lineage>
        <taxon>Bacteria</taxon>
        <taxon>Pseudomonadati</taxon>
        <taxon>Pseudomonadota</taxon>
        <taxon>Betaproteobacteria</taxon>
        <taxon>Burkholderiales</taxon>
        <taxon>Comamonadaceae</taxon>
        <taxon>Limnohabitans</taxon>
    </lineage>
</organism>
<dbReference type="EMBL" id="NESN01000001">
    <property type="protein sequence ID" value="PUE55741.1"/>
    <property type="molecule type" value="Genomic_DNA"/>
</dbReference>
<dbReference type="RefSeq" id="WP_108311731.1">
    <property type="nucleotide sequence ID" value="NZ_NESN01000001.1"/>
</dbReference>
<dbReference type="Proteomes" id="UP000250790">
    <property type="component" value="Unassembled WGS sequence"/>
</dbReference>
<accession>A0A315EEL4</accession>
<dbReference type="AlphaFoldDB" id="A0A315EEL4"/>
<evidence type="ECO:0000313" key="2">
    <source>
        <dbReference type="Proteomes" id="UP000250790"/>
    </source>
</evidence>